<sequence>MLFLRLLATSVSLVAAARQASQNACQYLDSTFADITVMPKDAAYSALSTENWSATAWGKPTCVVQPRSTADVQKIVSRLTQQRVRFAIRSGGHLPSPLGANTNDGVLIDLSTLNTKVYDAKSSTVKIGSGQKWDGVYKYLDQYNVTVVGGRVVDVGVGGLILGSGLSYLSDLHGMACDNVVNFEIVIADGSVVNANATSNQDLFKALKGGANNFGVVTSFTIRTYPIHDVWGGIRMYAHEQLPALYRALATYQANDRKDPYANLMLQPFGTNQTLGAILNMVYLKPDASPAAFKPFLDVPSVADFTKFQTLYELLSAASQPPLPRWDWHTTSFKPSRAIYEKINSIIDTAPEVTKLSKLTGGTLVLGFQPISASLVQAGLDRGGNVLGHDKVDQTWLVLDGGWFNEKDDKKAHELVAAIMEKIEKETKKANAYIRYQFMNDASWDQPVIDHYGTNNVRFLRQVRRKYDPSMVFKKLVTGGFKLSD</sequence>
<feature type="domain" description="FAD-binding PCMH-type" evidence="6">
    <location>
        <begin position="56"/>
        <end position="227"/>
    </location>
</feature>
<organism evidence="7 8">
    <name type="scientific">Pseudopithomyces chartarum</name>
    <dbReference type="NCBI Taxonomy" id="1892770"/>
    <lineage>
        <taxon>Eukaryota</taxon>
        <taxon>Fungi</taxon>
        <taxon>Dikarya</taxon>
        <taxon>Ascomycota</taxon>
        <taxon>Pezizomycotina</taxon>
        <taxon>Dothideomycetes</taxon>
        <taxon>Pleosporomycetidae</taxon>
        <taxon>Pleosporales</taxon>
        <taxon>Massarineae</taxon>
        <taxon>Didymosphaeriaceae</taxon>
        <taxon>Pseudopithomyces</taxon>
    </lineage>
</organism>
<evidence type="ECO:0000256" key="4">
    <source>
        <dbReference type="ARBA" id="ARBA00023002"/>
    </source>
</evidence>
<evidence type="ECO:0000259" key="6">
    <source>
        <dbReference type="PROSITE" id="PS51387"/>
    </source>
</evidence>
<comment type="caution">
    <text evidence="7">The sequence shown here is derived from an EMBL/GenBank/DDBJ whole genome shotgun (WGS) entry which is preliminary data.</text>
</comment>
<dbReference type="InterPro" id="IPR016167">
    <property type="entry name" value="FAD-bd_PCMH_sub1"/>
</dbReference>
<keyword evidence="8" id="KW-1185">Reference proteome</keyword>
<dbReference type="Pfam" id="PF01565">
    <property type="entry name" value="FAD_binding_4"/>
    <property type="match status" value="1"/>
</dbReference>
<dbReference type="InterPro" id="IPR036318">
    <property type="entry name" value="FAD-bd_PCMH-like_sf"/>
</dbReference>
<dbReference type="InterPro" id="IPR050416">
    <property type="entry name" value="FAD-linked_Oxidoreductase"/>
</dbReference>
<accession>A0AAN6RMF1</accession>
<feature type="chain" id="PRO_5043035364" description="FAD-binding PCMH-type domain-containing protein" evidence="5">
    <location>
        <begin position="17"/>
        <end position="485"/>
    </location>
</feature>
<keyword evidence="2" id="KW-0285">Flavoprotein</keyword>
<dbReference type="PROSITE" id="PS51387">
    <property type="entry name" value="FAD_PCMH"/>
    <property type="match status" value="1"/>
</dbReference>
<evidence type="ECO:0000256" key="5">
    <source>
        <dbReference type="SAM" id="SignalP"/>
    </source>
</evidence>
<dbReference type="PANTHER" id="PTHR42973">
    <property type="entry name" value="BINDING OXIDOREDUCTASE, PUTATIVE (AFU_ORTHOLOGUE AFUA_1G17690)-RELATED"/>
    <property type="match status" value="1"/>
</dbReference>
<proteinExistence type="inferred from homology"/>
<protein>
    <recommendedName>
        <fullName evidence="6">FAD-binding PCMH-type domain-containing protein</fullName>
    </recommendedName>
</protein>
<dbReference type="GO" id="GO:0071949">
    <property type="term" value="F:FAD binding"/>
    <property type="evidence" value="ECO:0007669"/>
    <property type="project" value="InterPro"/>
</dbReference>
<feature type="signal peptide" evidence="5">
    <location>
        <begin position="1"/>
        <end position="16"/>
    </location>
</feature>
<name>A0AAN6RMF1_9PLEO</name>
<keyword evidence="5" id="KW-0732">Signal</keyword>
<comment type="similarity">
    <text evidence="1">Belongs to the oxygen-dependent FAD-linked oxidoreductase family.</text>
</comment>
<dbReference type="EMBL" id="WVTA01000002">
    <property type="protein sequence ID" value="KAK3216516.1"/>
    <property type="molecule type" value="Genomic_DNA"/>
</dbReference>
<evidence type="ECO:0000256" key="3">
    <source>
        <dbReference type="ARBA" id="ARBA00022827"/>
    </source>
</evidence>
<evidence type="ECO:0000256" key="1">
    <source>
        <dbReference type="ARBA" id="ARBA00005466"/>
    </source>
</evidence>
<dbReference type="PANTHER" id="PTHR42973:SF53">
    <property type="entry name" value="FAD-BINDING PCMH-TYPE DOMAIN-CONTAINING PROTEIN-RELATED"/>
    <property type="match status" value="1"/>
</dbReference>
<evidence type="ECO:0000256" key="2">
    <source>
        <dbReference type="ARBA" id="ARBA00022630"/>
    </source>
</evidence>
<dbReference type="Gene3D" id="3.30.43.10">
    <property type="entry name" value="Uridine Diphospho-n-acetylenolpyruvylglucosamine Reductase, domain 2"/>
    <property type="match status" value="1"/>
</dbReference>
<dbReference type="InterPro" id="IPR016169">
    <property type="entry name" value="FAD-bd_PCMH_sub2"/>
</dbReference>
<keyword evidence="4" id="KW-0560">Oxidoreductase</keyword>
<dbReference type="SUPFAM" id="SSF56176">
    <property type="entry name" value="FAD-binding/transporter-associated domain-like"/>
    <property type="match status" value="1"/>
</dbReference>
<dbReference type="Gene3D" id="3.30.465.10">
    <property type="match status" value="1"/>
</dbReference>
<dbReference type="InterPro" id="IPR006094">
    <property type="entry name" value="Oxid_FAD_bind_N"/>
</dbReference>
<dbReference type="AlphaFoldDB" id="A0AAN6RMF1"/>
<dbReference type="GO" id="GO:0016491">
    <property type="term" value="F:oxidoreductase activity"/>
    <property type="evidence" value="ECO:0007669"/>
    <property type="project" value="UniProtKB-KW"/>
</dbReference>
<evidence type="ECO:0000313" key="8">
    <source>
        <dbReference type="Proteomes" id="UP001280581"/>
    </source>
</evidence>
<dbReference type="Gene3D" id="3.40.462.20">
    <property type="match status" value="1"/>
</dbReference>
<dbReference type="Proteomes" id="UP001280581">
    <property type="component" value="Unassembled WGS sequence"/>
</dbReference>
<gene>
    <name evidence="7" type="ORF">GRF29_8g3501025</name>
</gene>
<dbReference type="InterPro" id="IPR016166">
    <property type="entry name" value="FAD-bd_PCMH"/>
</dbReference>
<evidence type="ECO:0000313" key="7">
    <source>
        <dbReference type="EMBL" id="KAK3216516.1"/>
    </source>
</evidence>
<reference evidence="7 8" key="1">
    <citation type="submission" date="2021-02" db="EMBL/GenBank/DDBJ databases">
        <title>Genome assembly of Pseudopithomyces chartarum.</title>
        <authorList>
            <person name="Jauregui R."/>
            <person name="Singh J."/>
            <person name="Voisey C."/>
        </authorList>
    </citation>
    <scope>NUCLEOTIDE SEQUENCE [LARGE SCALE GENOMIC DNA]</scope>
    <source>
        <strain evidence="7 8">AGR01</strain>
    </source>
</reference>
<keyword evidence="3" id="KW-0274">FAD</keyword>